<protein>
    <recommendedName>
        <fullName evidence="3">Retrotransposon gag domain-containing protein</fullName>
    </recommendedName>
</protein>
<evidence type="ECO:0000313" key="2">
    <source>
        <dbReference type="Proteomes" id="UP001215598"/>
    </source>
</evidence>
<organism evidence="1 2">
    <name type="scientific">Mycena metata</name>
    <dbReference type="NCBI Taxonomy" id="1033252"/>
    <lineage>
        <taxon>Eukaryota</taxon>
        <taxon>Fungi</taxon>
        <taxon>Dikarya</taxon>
        <taxon>Basidiomycota</taxon>
        <taxon>Agaricomycotina</taxon>
        <taxon>Agaricomycetes</taxon>
        <taxon>Agaricomycetidae</taxon>
        <taxon>Agaricales</taxon>
        <taxon>Marasmiineae</taxon>
        <taxon>Mycenaceae</taxon>
        <taxon>Mycena</taxon>
    </lineage>
</organism>
<accession>A0AAD7NFQ5</accession>
<proteinExistence type="predicted"/>
<dbReference type="Proteomes" id="UP001215598">
    <property type="component" value="Unassembled WGS sequence"/>
</dbReference>
<evidence type="ECO:0000313" key="1">
    <source>
        <dbReference type="EMBL" id="KAJ7758303.1"/>
    </source>
</evidence>
<dbReference type="EMBL" id="JARKIB010000042">
    <property type="protein sequence ID" value="KAJ7758303.1"/>
    <property type="molecule type" value="Genomic_DNA"/>
</dbReference>
<evidence type="ECO:0008006" key="3">
    <source>
        <dbReference type="Google" id="ProtNLM"/>
    </source>
</evidence>
<keyword evidence="2" id="KW-1185">Reference proteome</keyword>
<sequence>MGHAMQEPSMQQWWMQGRDKYLKMGMDDWTKAIKDQWLSTSGVNNTTQICYGLKQGHKDFDVYATELVYHCNIVGDIIIPEITYKNLLLFGAHPMLMYDVLALPKFDACAPELTSSELQSIMSARWDVIVSTGRQNLVTSPSTMDGIISAKPE</sequence>
<dbReference type="AlphaFoldDB" id="A0AAD7NFQ5"/>
<gene>
    <name evidence="1" type="ORF">B0H16DRAFT_1821609</name>
</gene>
<name>A0AAD7NFQ5_9AGAR</name>
<reference evidence="1" key="1">
    <citation type="submission" date="2023-03" db="EMBL/GenBank/DDBJ databases">
        <title>Massive genome expansion in bonnet fungi (Mycena s.s.) driven by repeated elements and novel gene families across ecological guilds.</title>
        <authorList>
            <consortium name="Lawrence Berkeley National Laboratory"/>
            <person name="Harder C.B."/>
            <person name="Miyauchi S."/>
            <person name="Viragh M."/>
            <person name="Kuo A."/>
            <person name="Thoen E."/>
            <person name="Andreopoulos B."/>
            <person name="Lu D."/>
            <person name="Skrede I."/>
            <person name="Drula E."/>
            <person name="Henrissat B."/>
            <person name="Morin E."/>
            <person name="Kohler A."/>
            <person name="Barry K."/>
            <person name="LaButti K."/>
            <person name="Morin E."/>
            <person name="Salamov A."/>
            <person name="Lipzen A."/>
            <person name="Mereny Z."/>
            <person name="Hegedus B."/>
            <person name="Baldrian P."/>
            <person name="Stursova M."/>
            <person name="Weitz H."/>
            <person name="Taylor A."/>
            <person name="Grigoriev I.V."/>
            <person name="Nagy L.G."/>
            <person name="Martin F."/>
            <person name="Kauserud H."/>
        </authorList>
    </citation>
    <scope>NUCLEOTIDE SEQUENCE</scope>
    <source>
        <strain evidence="1">CBHHK182m</strain>
    </source>
</reference>
<comment type="caution">
    <text evidence="1">The sequence shown here is derived from an EMBL/GenBank/DDBJ whole genome shotgun (WGS) entry which is preliminary data.</text>
</comment>